<evidence type="ECO:0000313" key="1">
    <source>
        <dbReference type="EMBL" id="VFU44121.1"/>
    </source>
</evidence>
<protein>
    <submittedName>
        <fullName evidence="1">Uncharacterized protein</fullName>
    </submittedName>
</protein>
<sequence length="68" mass="7741">MPRTITSYRRIPGCVNLPNHGLRFNIFWKICFRHTCMGKIFCFLPQQMSGGAGKIQGTRTSCSEEGIF</sequence>
<dbReference type="AlphaFoldDB" id="A0A6N2LSD9"/>
<proteinExistence type="predicted"/>
<accession>A0A6N2LSD9</accession>
<dbReference type="EMBL" id="CAADRP010001597">
    <property type="protein sequence ID" value="VFU44121.1"/>
    <property type="molecule type" value="Genomic_DNA"/>
</dbReference>
<name>A0A6N2LSD9_SALVM</name>
<reference evidence="1" key="1">
    <citation type="submission" date="2019-03" db="EMBL/GenBank/DDBJ databases">
        <authorList>
            <person name="Mank J."/>
            <person name="Almeida P."/>
        </authorList>
    </citation>
    <scope>NUCLEOTIDE SEQUENCE</scope>
    <source>
        <strain evidence="1">78183</strain>
    </source>
</reference>
<organism evidence="1">
    <name type="scientific">Salix viminalis</name>
    <name type="common">Common osier</name>
    <name type="synonym">Basket willow</name>
    <dbReference type="NCBI Taxonomy" id="40686"/>
    <lineage>
        <taxon>Eukaryota</taxon>
        <taxon>Viridiplantae</taxon>
        <taxon>Streptophyta</taxon>
        <taxon>Embryophyta</taxon>
        <taxon>Tracheophyta</taxon>
        <taxon>Spermatophyta</taxon>
        <taxon>Magnoliopsida</taxon>
        <taxon>eudicotyledons</taxon>
        <taxon>Gunneridae</taxon>
        <taxon>Pentapetalae</taxon>
        <taxon>rosids</taxon>
        <taxon>fabids</taxon>
        <taxon>Malpighiales</taxon>
        <taxon>Salicaceae</taxon>
        <taxon>Saliceae</taxon>
        <taxon>Salix</taxon>
    </lineage>
</organism>
<gene>
    <name evidence="1" type="ORF">SVIM_LOCUS269262</name>
</gene>